<evidence type="ECO:0000313" key="2">
    <source>
        <dbReference type="Proteomes" id="UP000887566"/>
    </source>
</evidence>
<dbReference type="Proteomes" id="UP000887566">
    <property type="component" value="Unplaced"/>
</dbReference>
<name>A0A914UJZ9_9BILA</name>
<evidence type="ECO:0000313" key="3">
    <source>
        <dbReference type="WBParaSite" id="PSAMB.scaffold1059size36538.g10666.t1"/>
    </source>
</evidence>
<organism evidence="2 3">
    <name type="scientific">Plectus sambesii</name>
    <dbReference type="NCBI Taxonomy" id="2011161"/>
    <lineage>
        <taxon>Eukaryota</taxon>
        <taxon>Metazoa</taxon>
        <taxon>Ecdysozoa</taxon>
        <taxon>Nematoda</taxon>
        <taxon>Chromadorea</taxon>
        <taxon>Plectida</taxon>
        <taxon>Plectina</taxon>
        <taxon>Plectoidea</taxon>
        <taxon>Plectidae</taxon>
        <taxon>Plectus</taxon>
    </lineage>
</organism>
<dbReference type="AlphaFoldDB" id="A0A914UJZ9"/>
<feature type="compositionally biased region" description="Basic and acidic residues" evidence="1">
    <location>
        <begin position="47"/>
        <end position="57"/>
    </location>
</feature>
<evidence type="ECO:0000256" key="1">
    <source>
        <dbReference type="SAM" id="MobiDB-lite"/>
    </source>
</evidence>
<accession>A0A914UJZ9</accession>
<dbReference type="WBParaSite" id="PSAMB.scaffold1059size36538.g10666.t1">
    <property type="protein sequence ID" value="PSAMB.scaffold1059size36538.g10666.t1"/>
    <property type="gene ID" value="PSAMB.scaffold1059size36538.g10666"/>
</dbReference>
<protein>
    <submittedName>
        <fullName evidence="3">Uncharacterized protein</fullName>
    </submittedName>
</protein>
<feature type="region of interest" description="Disordered" evidence="1">
    <location>
        <begin position="35"/>
        <end position="58"/>
    </location>
</feature>
<keyword evidence="2" id="KW-1185">Reference proteome</keyword>
<reference evidence="3" key="1">
    <citation type="submission" date="2022-11" db="UniProtKB">
        <authorList>
            <consortium name="WormBaseParasite"/>
        </authorList>
    </citation>
    <scope>IDENTIFICATION</scope>
</reference>
<proteinExistence type="predicted"/>
<sequence length="125" mass="13918">MAIHSDRLIAIECATRNANRNGSIRHLSQYVRRRSRSGGQGADMIGADDRQTCDNKSRIGRGAQSESLFLERPADSAFSTIEIVPPTRVNIAIRLTARQPAATLAICAIWGIRQRRFGRPPLTYR</sequence>